<organism evidence="3 4">
    <name type="scientific">Forsythia ovata</name>
    <dbReference type="NCBI Taxonomy" id="205694"/>
    <lineage>
        <taxon>Eukaryota</taxon>
        <taxon>Viridiplantae</taxon>
        <taxon>Streptophyta</taxon>
        <taxon>Embryophyta</taxon>
        <taxon>Tracheophyta</taxon>
        <taxon>Spermatophyta</taxon>
        <taxon>Magnoliopsida</taxon>
        <taxon>eudicotyledons</taxon>
        <taxon>Gunneridae</taxon>
        <taxon>Pentapetalae</taxon>
        <taxon>asterids</taxon>
        <taxon>lamiids</taxon>
        <taxon>Lamiales</taxon>
        <taxon>Oleaceae</taxon>
        <taxon>Forsythieae</taxon>
        <taxon>Forsythia</taxon>
    </lineage>
</organism>
<keyword evidence="4" id="KW-1185">Reference proteome</keyword>
<dbReference type="InterPro" id="IPR051955">
    <property type="entry name" value="PME_Inhibitor"/>
</dbReference>
<feature type="domain" description="Pectinesterase inhibitor" evidence="2">
    <location>
        <begin position="4"/>
        <end position="110"/>
    </location>
</feature>
<comment type="caution">
    <text evidence="3">The sequence shown here is derived from an EMBL/GenBank/DDBJ whole genome shotgun (WGS) entry which is preliminary data.</text>
</comment>
<dbReference type="PANTHER" id="PTHR31080">
    <property type="entry name" value="PECTINESTERASE INHIBITOR-LIKE"/>
    <property type="match status" value="1"/>
</dbReference>
<evidence type="ECO:0000313" key="4">
    <source>
        <dbReference type="Proteomes" id="UP001604277"/>
    </source>
</evidence>
<evidence type="ECO:0000259" key="2">
    <source>
        <dbReference type="SMART" id="SM00856"/>
    </source>
</evidence>
<dbReference type="EMBL" id="JBFOLJ010000009">
    <property type="protein sequence ID" value="KAL2509735.1"/>
    <property type="molecule type" value="Genomic_DNA"/>
</dbReference>
<dbReference type="SUPFAM" id="SSF101148">
    <property type="entry name" value="Plant invertase/pectin methylesterase inhibitor"/>
    <property type="match status" value="1"/>
</dbReference>
<dbReference type="Pfam" id="PF04043">
    <property type="entry name" value="PMEI"/>
    <property type="match status" value="1"/>
</dbReference>
<dbReference type="CDD" id="cd15798">
    <property type="entry name" value="PMEI-like_3"/>
    <property type="match status" value="1"/>
</dbReference>
<dbReference type="Proteomes" id="UP001604277">
    <property type="component" value="Unassembled WGS sequence"/>
</dbReference>
<evidence type="ECO:0000256" key="1">
    <source>
        <dbReference type="ARBA" id="ARBA00022729"/>
    </source>
</evidence>
<dbReference type="InterPro" id="IPR035513">
    <property type="entry name" value="Invertase/methylesterase_inhib"/>
</dbReference>
<name>A0ABD1TAY0_9LAMI</name>
<protein>
    <submittedName>
        <fullName evidence="3">Plant invertase/pectin methylesterase inhibitor superfamily protein</fullName>
    </submittedName>
</protein>
<dbReference type="SMART" id="SM00856">
    <property type="entry name" value="PMEI"/>
    <property type="match status" value="1"/>
</dbReference>
<reference evidence="4" key="1">
    <citation type="submission" date="2024-07" db="EMBL/GenBank/DDBJ databases">
        <title>Two chromosome-level genome assemblies of Korean endemic species Abeliophyllum distichum and Forsythia ovata (Oleaceae).</title>
        <authorList>
            <person name="Jang H."/>
        </authorList>
    </citation>
    <scope>NUCLEOTIDE SEQUENCE [LARGE SCALE GENOMIC DNA]</scope>
</reference>
<sequence length="161" mass="17774">MAAYFSKIPRQVELHAADPRAASALQDCCTLFDGAVHLIRDSLKQMGQLRGSGESLRFQISNIQTWMSAALTNEDTCEDGFEGVPEGKMKTDVCDKAVMTKQMTSNALAFPELASNVSLQDRFIWVVSATLRNKNKGGSIIDFFQSNQTIMSSSYNTYVLC</sequence>
<proteinExistence type="predicted"/>
<keyword evidence="1" id="KW-0732">Signal</keyword>
<accession>A0ABD1TAY0</accession>
<dbReference type="NCBIfam" id="TIGR01614">
    <property type="entry name" value="PME_inhib"/>
    <property type="match status" value="1"/>
</dbReference>
<dbReference type="AlphaFoldDB" id="A0ABD1TAY0"/>
<dbReference type="PANTHER" id="PTHR31080:SF64">
    <property type="entry name" value="PLANT INVERTASE_PECTIN METHYLESTERASE INHIBITOR SUPERFAMILY PROTEIN"/>
    <property type="match status" value="1"/>
</dbReference>
<dbReference type="InterPro" id="IPR006501">
    <property type="entry name" value="Pectinesterase_inhib_dom"/>
</dbReference>
<evidence type="ECO:0000313" key="3">
    <source>
        <dbReference type="EMBL" id="KAL2509735.1"/>
    </source>
</evidence>
<dbReference type="Gene3D" id="1.20.140.40">
    <property type="entry name" value="Invertase/pectin methylesterase inhibitor family protein"/>
    <property type="match status" value="1"/>
</dbReference>
<gene>
    <name evidence="3" type="ORF">Fot_33382</name>
</gene>